<sequence>MEEHYYKRSHVPAFGSWDWNDDHNNFPYTKCFDSARQPASLCYSYSESEDRDLYVTEDFYDNHNVSPTRILVPRKRAKKLVNNTHIEQSLTPLPTSKPIDDNDLYNISPHLRYAKVKKRRRLCFFSSCFLPACIG</sequence>
<proteinExistence type="predicted"/>
<dbReference type="Pfam" id="PF05627">
    <property type="entry name" value="AvrRpt-cleavage"/>
    <property type="match status" value="1"/>
</dbReference>
<feature type="domain" description="RIN4 pathogenic type III effector avirulence factor Avr cleavage site" evidence="1">
    <location>
        <begin position="7"/>
        <end position="37"/>
    </location>
</feature>
<name>A0AAV1AQN2_VICFA</name>
<reference evidence="2 3" key="1">
    <citation type="submission" date="2023-01" db="EMBL/GenBank/DDBJ databases">
        <authorList>
            <person name="Kreplak J."/>
        </authorList>
    </citation>
    <scope>NUCLEOTIDE SEQUENCE [LARGE SCALE GENOMIC DNA]</scope>
</reference>
<keyword evidence="3" id="KW-1185">Reference proteome</keyword>
<dbReference type="EMBL" id="OX451740">
    <property type="protein sequence ID" value="CAI8612484.1"/>
    <property type="molecule type" value="Genomic_DNA"/>
</dbReference>
<dbReference type="AlphaFoldDB" id="A0AAV1AQN2"/>
<dbReference type="PANTHER" id="PTHR33699">
    <property type="entry name" value="EXPRESSED PROTEIN"/>
    <property type="match status" value="1"/>
</dbReference>
<dbReference type="Proteomes" id="UP001157006">
    <property type="component" value="Chromosome 5"/>
</dbReference>
<evidence type="ECO:0000259" key="1">
    <source>
        <dbReference type="Pfam" id="PF05627"/>
    </source>
</evidence>
<protein>
    <recommendedName>
        <fullName evidence="1">RIN4 pathogenic type III effector avirulence factor Avr cleavage site domain-containing protein</fullName>
    </recommendedName>
</protein>
<evidence type="ECO:0000313" key="3">
    <source>
        <dbReference type="Proteomes" id="UP001157006"/>
    </source>
</evidence>
<accession>A0AAV1AQN2</accession>
<gene>
    <name evidence="2" type="ORF">VFH_V036400</name>
</gene>
<organism evidence="2 3">
    <name type="scientific">Vicia faba</name>
    <name type="common">Broad bean</name>
    <name type="synonym">Faba vulgaris</name>
    <dbReference type="NCBI Taxonomy" id="3906"/>
    <lineage>
        <taxon>Eukaryota</taxon>
        <taxon>Viridiplantae</taxon>
        <taxon>Streptophyta</taxon>
        <taxon>Embryophyta</taxon>
        <taxon>Tracheophyta</taxon>
        <taxon>Spermatophyta</taxon>
        <taxon>Magnoliopsida</taxon>
        <taxon>eudicotyledons</taxon>
        <taxon>Gunneridae</taxon>
        <taxon>Pentapetalae</taxon>
        <taxon>rosids</taxon>
        <taxon>fabids</taxon>
        <taxon>Fabales</taxon>
        <taxon>Fabaceae</taxon>
        <taxon>Papilionoideae</taxon>
        <taxon>50 kb inversion clade</taxon>
        <taxon>NPAAA clade</taxon>
        <taxon>Hologalegina</taxon>
        <taxon>IRL clade</taxon>
        <taxon>Fabeae</taxon>
        <taxon>Vicia</taxon>
    </lineage>
</organism>
<evidence type="ECO:0000313" key="2">
    <source>
        <dbReference type="EMBL" id="CAI8612484.1"/>
    </source>
</evidence>
<dbReference type="PANTHER" id="PTHR33699:SF2">
    <property type="entry name" value="PATHOGENIC TYPE III EFFECTOR AVIRULENCE FACTOR AVR AVRRPT-CLEAVAGE: CLEAVAGE SITE PROTEIN-RELATED"/>
    <property type="match status" value="1"/>
</dbReference>
<dbReference type="InterPro" id="IPR008700">
    <property type="entry name" value="TypeIII_avirulence_cleave"/>
</dbReference>